<feature type="domain" description="EF-hand" evidence="3">
    <location>
        <begin position="116"/>
        <end position="151"/>
    </location>
</feature>
<evidence type="ECO:0000256" key="2">
    <source>
        <dbReference type="SAM" id="SignalP"/>
    </source>
</evidence>
<dbReference type="SUPFAM" id="SSF47473">
    <property type="entry name" value="EF-hand"/>
    <property type="match status" value="1"/>
</dbReference>
<dbReference type="STRING" id="1123272.SAMN02745824_3174"/>
<evidence type="ECO:0000256" key="1">
    <source>
        <dbReference type="SAM" id="MobiDB-lite"/>
    </source>
</evidence>
<dbReference type="PROSITE" id="PS00018">
    <property type="entry name" value="EF_HAND_1"/>
    <property type="match status" value="2"/>
</dbReference>
<gene>
    <name evidence="4" type="ORF">SAMN02745824_3174</name>
</gene>
<feature type="chain" id="PRO_5012003342" description="EF-hand domain-containing protein" evidence="2">
    <location>
        <begin position="19"/>
        <end position="182"/>
    </location>
</feature>
<protein>
    <recommendedName>
        <fullName evidence="3">EF-hand domain-containing protein</fullName>
    </recommendedName>
</protein>
<dbReference type="AlphaFoldDB" id="A0A1N6H8C2"/>
<reference evidence="5" key="1">
    <citation type="submission" date="2016-11" db="EMBL/GenBank/DDBJ databases">
        <authorList>
            <person name="Varghese N."/>
            <person name="Submissions S."/>
        </authorList>
    </citation>
    <scope>NUCLEOTIDE SEQUENCE [LARGE SCALE GENOMIC DNA]</scope>
    <source>
        <strain evidence="5">DSM 22363</strain>
    </source>
</reference>
<feature type="signal peptide" evidence="2">
    <location>
        <begin position="1"/>
        <end position="18"/>
    </location>
</feature>
<keyword evidence="5" id="KW-1185">Reference proteome</keyword>
<name>A0A1N6H8C2_9SPHN</name>
<evidence type="ECO:0000259" key="3">
    <source>
        <dbReference type="PROSITE" id="PS50222"/>
    </source>
</evidence>
<organism evidence="4 5">
    <name type="scientific">Parasphingorhabdus marina DSM 22363</name>
    <dbReference type="NCBI Taxonomy" id="1123272"/>
    <lineage>
        <taxon>Bacteria</taxon>
        <taxon>Pseudomonadati</taxon>
        <taxon>Pseudomonadota</taxon>
        <taxon>Alphaproteobacteria</taxon>
        <taxon>Sphingomonadales</taxon>
        <taxon>Sphingomonadaceae</taxon>
        <taxon>Parasphingorhabdus</taxon>
    </lineage>
</organism>
<sequence>MSKALFLLPLFVAVPACTAPDQRDTRSETEAPAKQKFEKSQRGEAKTEGQRLARLGFDQVDNGKKGYLNTGDIETYRTNIFASMDADDSKDISLAEFTGWDYGFSQAADAANRRSEYDTALKTVFALWDRDTDGKISEAEHRYAIRSDFDRIDINQNGILEEPEFLNGFSVFAAIRSALKTS</sequence>
<evidence type="ECO:0000313" key="4">
    <source>
        <dbReference type="EMBL" id="SIO15917.1"/>
    </source>
</evidence>
<keyword evidence="2" id="KW-0732">Signal</keyword>
<dbReference type="InterPro" id="IPR002048">
    <property type="entry name" value="EF_hand_dom"/>
</dbReference>
<dbReference type="PROSITE" id="PS50222">
    <property type="entry name" value="EF_HAND_2"/>
    <property type="match status" value="1"/>
</dbReference>
<evidence type="ECO:0000313" key="5">
    <source>
        <dbReference type="Proteomes" id="UP000185192"/>
    </source>
</evidence>
<dbReference type="OrthoDB" id="8404005at2"/>
<proteinExistence type="predicted"/>
<dbReference type="Proteomes" id="UP000185192">
    <property type="component" value="Unassembled WGS sequence"/>
</dbReference>
<dbReference type="InterPro" id="IPR018247">
    <property type="entry name" value="EF_Hand_1_Ca_BS"/>
</dbReference>
<accession>A0A1N6H8C2</accession>
<dbReference type="EMBL" id="FSQW01000002">
    <property type="protein sequence ID" value="SIO15917.1"/>
    <property type="molecule type" value="Genomic_DNA"/>
</dbReference>
<dbReference type="InterPro" id="IPR011992">
    <property type="entry name" value="EF-hand-dom_pair"/>
</dbReference>
<dbReference type="GO" id="GO:0005509">
    <property type="term" value="F:calcium ion binding"/>
    <property type="evidence" value="ECO:0007669"/>
    <property type="project" value="InterPro"/>
</dbReference>
<dbReference type="RefSeq" id="WP_074206086.1">
    <property type="nucleotide sequence ID" value="NZ_FSQW01000002.1"/>
</dbReference>
<dbReference type="Gene3D" id="1.10.238.10">
    <property type="entry name" value="EF-hand"/>
    <property type="match status" value="1"/>
</dbReference>
<feature type="region of interest" description="Disordered" evidence="1">
    <location>
        <begin position="21"/>
        <end position="48"/>
    </location>
</feature>